<accession>A0ABS9CYU2</accession>
<evidence type="ECO:0000313" key="6">
    <source>
        <dbReference type="Proteomes" id="UP001200557"/>
    </source>
</evidence>
<keyword evidence="6" id="KW-1185">Reference proteome</keyword>
<proteinExistence type="predicted"/>
<dbReference type="Gene3D" id="2.170.16.10">
    <property type="entry name" value="Hedgehog/Intein (Hint) domain"/>
    <property type="match status" value="1"/>
</dbReference>
<dbReference type="PANTHER" id="PTHR38340">
    <property type="entry name" value="S-LAYER PROTEIN"/>
    <property type="match status" value="1"/>
</dbReference>
<dbReference type="InterPro" id="IPR050557">
    <property type="entry name" value="RTX_toxin/Mannuronan_C5-epim"/>
</dbReference>
<dbReference type="Proteomes" id="UP001200557">
    <property type="component" value="Unassembled WGS sequence"/>
</dbReference>
<reference evidence="5 6" key="1">
    <citation type="submission" date="2022-01" db="EMBL/GenBank/DDBJ databases">
        <title>Octadecabacter sp. nov., isolated from a marine alga.</title>
        <authorList>
            <person name="Jin M.S."/>
            <person name="Kim H.M."/>
            <person name="Han D.M."/>
            <person name="Jung J.J."/>
            <person name="Jeon C.O."/>
        </authorList>
    </citation>
    <scope>NUCLEOTIDE SEQUENCE [LARGE SCALE GENOMIC DNA]</scope>
    <source>
        <strain evidence="5 6">G9-8</strain>
    </source>
</reference>
<feature type="region of interest" description="Disordered" evidence="3">
    <location>
        <begin position="1"/>
        <end position="77"/>
    </location>
</feature>
<feature type="compositionally biased region" description="Basic and acidic residues" evidence="3">
    <location>
        <begin position="325"/>
        <end position="335"/>
    </location>
</feature>
<feature type="region of interest" description="Disordered" evidence="3">
    <location>
        <begin position="325"/>
        <end position="352"/>
    </location>
</feature>
<feature type="compositionally biased region" description="Gly residues" evidence="3">
    <location>
        <begin position="50"/>
        <end position="63"/>
    </location>
</feature>
<organism evidence="5 6">
    <name type="scientific">Octadecabacter dasysiphoniae</name>
    <dbReference type="NCBI Taxonomy" id="2909341"/>
    <lineage>
        <taxon>Bacteria</taxon>
        <taxon>Pseudomonadati</taxon>
        <taxon>Pseudomonadota</taxon>
        <taxon>Alphaproteobacteria</taxon>
        <taxon>Rhodobacterales</taxon>
        <taxon>Roseobacteraceae</taxon>
        <taxon>Octadecabacter</taxon>
    </lineage>
</organism>
<dbReference type="Pfam" id="PF00353">
    <property type="entry name" value="HemolysinCabind"/>
    <property type="match status" value="2"/>
</dbReference>
<dbReference type="InterPro" id="IPR001343">
    <property type="entry name" value="Hemolysn_Ca-bd"/>
</dbReference>
<protein>
    <submittedName>
        <fullName evidence="5">Hint domain-containing protein</fullName>
    </submittedName>
</protein>
<sequence length="352" mass="37376">MAEIDGDNTNNTLTGTNGSDTIKGFDGNDSINGGSGNDTLYGGDGDDSITGGGGDDVIVGGRGNDTMAAGSGSPSDTFVIRDGDGNDTITDFDPNEPDIVDFRMDEMNTYQDVLDRMSPFNGGTLITYDNGSTLFLENVRQGDLSATNFTFGTGPVCLHAGTMIDTPYGAVRIEHLCAGDLVLTADHGPQPVRAIVHQVLHFSTACDDGKPIMIKRGALGQGVPVRATIVSPQHRIVLHDAARGGDVFIAAKRLTSGQGMRQMRGRRRAEYHNLLFARHEVIFANGMAVESLLLSAQVLAAAPKLHDAIPQPRPPMTLARAVVKQDPRSAGRNDHLAANGPPVSEHRMPHLQ</sequence>
<dbReference type="InterPro" id="IPR011049">
    <property type="entry name" value="Serralysin-like_metalloprot_C"/>
</dbReference>
<feature type="domain" description="Hedgehog/Intein (Hint)" evidence="4">
    <location>
        <begin position="156"/>
        <end position="294"/>
    </location>
</feature>
<feature type="compositionally biased region" description="Low complexity" evidence="3">
    <location>
        <begin position="7"/>
        <end position="32"/>
    </location>
</feature>
<dbReference type="PROSITE" id="PS00330">
    <property type="entry name" value="HEMOLYSIN_CALCIUM"/>
    <property type="match status" value="3"/>
</dbReference>
<dbReference type="RefSeq" id="WP_235226768.1">
    <property type="nucleotide sequence ID" value="NZ_JAKGAQ010000004.1"/>
</dbReference>
<dbReference type="SUPFAM" id="SSF51294">
    <property type="entry name" value="Hedgehog/intein (Hint) domain"/>
    <property type="match status" value="1"/>
</dbReference>
<comment type="caution">
    <text evidence="5">The sequence shown here is derived from an EMBL/GenBank/DDBJ whole genome shotgun (WGS) entry which is preliminary data.</text>
</comment>
<evidence type="ECO:0000313" key="5">
    <source>
        <dbReference type="EMBL" id="MCF2872442.1"/>
    </source>
</evidence>
<dbReference type="PANTHER" id="PTHR38340:SF1">
    <property type="entry name" value="S-LAYER PROTEIN"/>
    <property type="match status" value="1"/>
</dbReference>
<dbReference type="InterPro" id="IPR028992">
    <property type="entry name" value="Hedgehog/Intein_dom"/>
</dbReference>
<dbReference type="PRINTS" id="PR00313">
    <property type="entry name" value="CABNDNGRPT"/>
</dbReference>
<dbReference type="EMBL" id="JAKGAQ010000004">
    <property type="protein sequence ID" value="MCF2872442.1"/>
    <property type="molecule type" value="Genomic_DNA"/>
</dbReference>
<name>A0ABS9CYU2_9RHOB</name>
<evidence type="ECO:0000256" key="1">
    <source>
        <dbReference type="ARBA" id="ARBA00004613"/>
    </source>
</evidence>
<dbReference type="Gene3D" id="2.150.10.10">
    <property type="entry name" value="Serralysin-like metalloprotease, C-terminal"/>
    <property type="match status" value="1"/>
</dbReference>
<dbReference type="InterPro" id="IPR036844">
    <property type="entry name" value="Hint_dom_sf"/>
</dbReference>
<evidence type="ECO:0000259" key="4">
    <source>
        <dbReference type="Pfam" id="PF13403"/>
    </source>
</evidence>
<evidence type="ECO:0000256" key="3">
    <source>
        <dbReference type="SAM" id="MobiDB-lite"/>
    </source>
</evidence>
<gene>
    <name evidence="5" type="ORF">L0664_15310</name>
</gene>
<dbReference type="InterPro" id="IPR018511">
    <property type="entry name" value="Hemolysin-typ_Ca-bd_CS"/>
</dbReference>
<evidence type="ECO:0000256" key="2">
    <source>
        <dbReference type="ARBA" id="ARBA00022525"/>
    </source>
</evidence>
<dbReference type="Pfam" id="PF13403">
    <property type="entry name" value="Hint_2"/>
    <property type="match status" value="1"/>
</dbReference>
<keyword evidence="2" id="KW-0964">Secreted</keyword>
<dbReference type="SUPFAM" id="SSF51120">
    <property type="entry name" value="beta-Roll"/>
    <property type="match status" value="1"/>
</dbReference>
<comment type="subcellular location">
    <subcellularLocation>
        <location evidence="1">Secreted</location>
    </subcellularLocation>
</comment>